<evidence type="ECO:0000256" key="1">
    <source>
        <dbReference type="ARBA" id="ARBA00022512"/>
    </source>
</evidence>
<feature type="chain" id="PRO_5016428812" evidence="7">
    <location>
        <begin position="35"/>
        <end position="333"/>
    </location>
</feature>
<sequence length="333" mass="34334">MNVSKSPLRRVSALAAGSLIGLAGVAVFATPAFAHHSTIAGDANCVDGNWVVDWTVNAIGDGRSPNQTATFTTVDALPAGTSLSNKNLVVDGAPVPAGVPITSQQIVPGDAKQASLTVVAKWNDPSYFDGKPATGNVTFKGECKETEKPPTDEPSTPTDKPSTPSEEPSTPSEEPSTPSEDPSVPAENPSTPPLEIPEDVPAEPILEMDCDTISIGVDNTNNSTPFTIEYETSKGEKRTLVVKPGESKAEKFSATEGFSVKVTFTVEFKGVKYSSSTDVPWTEPAEGCDDGEGGGLPVTGAAAGGVAAGAAGLLAIGGALFFVARRRKVKFTA</sequence>
<reference evidence="9 10" key="1">
    <citation type="submission" date="2018-05" db="EMBL/GenBank/DDBJ databases">
        <title>Genomic Encyclopedia of Archaeal and Bacterial Type Strains, Phase II (KMG-II): from individual species to whole genera.</title>
        <authorList>
            <person name="Goeker M."/>
        </authorList>
    </citation>
    <scope>NUCLEOTIDE SEQUENCE [LARGE SCALE GENOMIC DNA]</scope>
    <source>
        <strain evidence="9 10">DSM 45184</strain>
    </source>
</reference>
<keyword evidence="3 7" id="KW-0732">Signal</keyword>
<keyword evidence="6" id="KW-0812">Transmembrane</keyword>
<keyword evidence="4" id="KW-0572">Peptidoglycan-anchor</keyword>
<dbReference type="AlphaFoldDB" id="A0A316FQB9"/>
<keyword evidence="6" id="KW-1133">Transmembrane helix</keyword>
<evidence type="ECO:0000256" key="3">
    <source>
        <dbReference type="ARBA" id="ARBA00022729"/>
    </source>
</evidence>
<keyword evidence="1" id="KW-0134">Cell wall</keyword>
<feature type="compositionally biased region" description="Basic and acidic residues" evidence="5">
    <location>
        <begin position="141"/>
        <end position="151"/>
    </location>
</feature>
<dbReference type="InterPro" id="IPR019931">
    <property type="entry name" value="LPXTG_anchor"/>
</dbReference>
<evidence type="ECO:0000256" key="5">
    <source>
        <dbReference type="SAM" id="MobiDB-lite"/>
    </source>
</evidence>
<comment type="caution">
    <text evidence="9">The sequence shown here is derived from an EMBL/GenBank/DDBJ whole genome shotgun (WGS) entry which is preliminary data.</text>
</comment>
<evidence type="ECO:0000256" key="6">
    <source>
        <dbReference type="SAM" id="Phobius"/>
    </source>
</evidence>
<keyword evidence="6" id="KW-0472">Membrane</keyword>
<dbReference type="Proteomes" id="UP000245697">
    <property type="component" value="Unassembled WGS sequence"/>
</dbReference>
<feature type="domain" description="Gram-positive cocci surface proteins LPxTG" evidence="8">
    <location>
        <begin position="294"/>
        <end position="330"/>
    </location>
</feature>
<feature type="region of interest" description="Disordered" evidence="5">
    <location>
        <begin position="124"/>
        <end position="198"/>
    </location>
</feature>
<gene>
    <name evidence="9" type="ORF">BC793_103254</name>
</gene>
<evidence type="ECO:0000313" key="9">
    <source>
        <dbReference type="EMBL" id="PWK50372.1"/>
    </source>
</evidence>
<feature type="transmembrane region" description="Helical" evidence="6">
    <location>
        <begin position="302"/>
        <end position="324"/>
    </location>
</feature>
<evidence type="ECO:0000256" key="2">
    <source>
        <dbReference type="ARBA" id="ARBA00022525"/>
    </source>
</evidence>
<name>A0A316FQB9_9ACTN</name>
<feature type="compositionally biased region" description="Low complexity" evidence="5">
    <location>
        <begin position="153"/>
        <end position="183"/>
    </location>
</feature>
<proteinExistence type="predicted"/>
<dbReference type="Pfam" id="PF00746">
    <property type="entry name" value="Gram_pos_anchor"/>
    <property type="match status" value="1"/>
</dbReference>
<keyword evidence="2" id="KW-0964">Secreted</keyword>
<evidence type="ECO:0000259" key="8">
    <source>
        <dbReference type="Pfam" id="PF00746"/>
    </source>
</evidence>
<keyword evidence="10" id="KW-1185">Reference proteome</keyword>
<protein>
    <submittedName>
        <fullName evidence="9">LPXTG-motif cell wall-anchored protein</fullName>
    </submittedName>
</protein>
<organism evidence="9 10">
    <name type="scientific">Actinoplanes xinjiangensis</name>
    <dbReference type="NCBI Taxonomy" id="512350"/>
    <lineage>
        <taxon>Bacteria</taxon>
        <taxon>Bacillati</taxon>
        <taxon>Actinomycetota</taxon>
        <taxon>Actinomycetes</taxon>
        <taxon>Micromonosporales</taxon>
        <taxon>Micromonosporaceae</taxon>
        <taxon>Actinoplanes</taxon>
    </lineage>
</organism>
<feature type="signal peptide" evidence="7">
    <location>
        <begin position="1"/>
        <end position="34"/>
    </location>
</feature>
<dbReference type="RefSeq" id="WP_275416083.1">
    <property type="nucleotide sequence ID" value="NZ_BONA01000006.1"/>
</dbReference>
<accession>A0A316FQB9</accession>
<dbReference type="NCBIfam" id="TIGR01167">
    <property type="entry name" value="LPXTG_anchor"/>
    <property type="match status" value="1"/>
</dbReference>
<dbReference type="EMBL" id="QGGR01000003">
    <property type="protein sequence ID" value="PWK50372.1"/>
    <property type="molecule type" value="Genomic_DNA"/>
</dbReference>
<evidence type="ECO:0000256" key="7">
    <source>
        <dbReference type="SAM" id="SignalP"/>
    </source>
</evidence>
<evidence type="ECO:0000313" key="10">
    <source>
        <dbReference type="Proteomes" id="UP000245697"/>
    </source>
</evidence>
<evidence type="ECO:0000256" key="4">
    <source>
        <dbReference type="ARBA" id="ARBA00023088"/>
    </source>
</evidence>